<keyword evidence="3" id="KW-0677">Repeat</keyword>
<dbReference type="PANTHER" id="PTHR24406">
    <property type="entry name" value="TRANSCRIPTIONAL REPRESSOR CTCFL-RELATED"/>
    <property type="match status" value="1"/>
</dbReference>
<evidence type="ECO:0000313" key="10">
    <source>
        <dbReference type="Proteomes" id="UP001610446"/>
    </source>
</evidence>
<dbReference type="Gene3D" id="3.30.160.60">
    <property type="entry name" value="Classic Zinc Finger"/>
    <property type="match status" value="1"/>
</dbReference>
<keyword evidence="10" id="KW-1185">Reference proteome</keyword>
<evidence type="ECO:0000259" key="8">
    <source>
        <dbReference type="PROSITE" id="PS00028"/>
    </source>
</evidence>
<sequence>MTERKPAERFPCTFPECKSEFNSVAAMKRHKTLETDHEYCAKCNQDFRSEKQMLIHMIKSKAHIVCPVCGIEFRSEGGRDAHIRQFHRTAQNLICQGCKGTFRSASGLMRHVENGECDNIPKERLRYEQNKRLIAKENLEVASPSRLRIQEGSVLDEDDMDGGVLLGDSLHEQNREAITNQPKHGDSPNEVAKKHWPALKGEDDETGLEDGVKDLMSFTEALAKKEEDRDNEGGSTAWKSEGVQPTSVGTELTYQSQPASASTSSSVVAPTDATSALRRMYKGWKPEMYIDQFAGEYVCPCSKRFRTKRAFEQHILSKNISIRRINCPRCLRLFKSTAAFIAHCESSSTRCDVNEGNMFAQIIEEISGGMIKTAGHNEDGTLRYEAGDVEIQKTVTIGRKW</sequence>
<gene>
    <name evidence="9" type="ORF">BJY01DRAFT_241059</name>
</gene>
<feature type="domain" description="C2H2-type" evidence="8">
    <location>
        <begin position="66"/>
        <end position="87"/>
    </location>
</feature>
<evidence type="ECO:0000256" key="1">
    <source>
        <dbReference type="ARBA" id="ARBA00004123"/>
    </source>
</evidence>
<feature type="compositionally biased region" description="Polar residues" evidence="7">
    <location>
        <begin position="233"/>
        <end position="254"/>
    </location>
</feature>
<comment type="subcellular location">
    <subcellularLocation>
        <location evidence="1">Nucleus</location>
    </subcellularLocation>
</comment>
<feature type="compositionally biased region" description="Low complexity" evidence="7">
    <location>
        <begin position="255"/>
        <end position="267"/>
    </location>
</feature>
<dbReference type="EMBL" id="JBFXLU010000384">
    <property type="protein sequence ID" value="KAL2827859.1"/>
    <property type="molecule type" value="Genomic_DNA"/>
</dbReference>
<keyword evidence="2" id="KW-0479">Metal-binding</keyword>
<evidence type="ECO:0000256" key="4">
    <source>
        <dbReference type="ARBA" id="ARBA00022771"/>
    </source>
</evidence>
<evidence type="ECO:0000313" key="9">
    <source>
        <dbReference type="EMBL" id="KAL2827859.1"/>
    </source>
</evidence>
<evidence type="ECO:0000256" key="3">
    <source>
        <dbReference type="ARBA" id="ARBA00022737"/>
    </source>
</evidence>
<dbReference type="InterPro" id="IPR050888">
    <property type="entry name" value="ZnF_C2H2-type_TF"/>
</dbReference>
<evidence type="ECO:0000256" key="2">
    <source>
        <dbReference type="ARBA" id="ARBA00022723"/>
    </source>
</evidence>
<organism evidence="9 10">
    <name type="scientific">Aspergillus pseudoustus</name>
    <dbReference type="NCBI Taxonomy" id="1810923"/>
    <lineage>
        <taxon>Eukaryota</taxon>
        <taxon>Fungi</taxon>
        <taxon>Dikarya</taxon>
        <taxon>Ascomycota</taxon>
        <taxon>Pezizomycotina</taxon>
        <taxon>Eurotiomycetes</taxon>
        <taxon>Eurotiomycetidae</taxon>
        <taxon>Eurotiales</taxon>
        <taxon>Aspergillaceae</taxon>
        <taxon>Aspergillus</taxon>
        <taxon>Aspergillus subgen. Nidulantes</taxon>
    </lineage>
</organism>
<evidence type="ECO:0000256" key="5">
    <source>
        <dbReference type="ARBA" id="ARBA00022833"/>
    </source>
</evidence>
<accession>A0ABR4IJ93</accession>
<dbReference type="Pfam" id="PF24666">
    <property type="entry name" value="zf-C2H2_fungi_2"/>
    <property type="match status" value="1"/>
</dbReference>
<dbReference type="Proteomes" id="UP001610446">
    <property type="component" value="Unassembled WGS sequence"/>
</dbReference>
<keyword evidence="5" id="KW-0862">Zinc</keyword>
<keyword evidence="4" id="KW-0863">Zinc-finger</keyword>
<keyword evidence="6" id="KW-0539">Nucleus</keyword>
<protein>
    <recommendedName>
        <fullName evidence="8">C2H2-type domain-containing protein</fullName>
    </recommendedName>
</protein>
<dbReference type="InterPro" id="IPR013087">
    <property type="entry name" value="Znf_C2H2_type"/>
</dbReference>
<name>A0ABR4IJ93_9EURO</name>
<dbReference type="SMART" id="SM00355">
    <property type="entry name" value="ZnF_C2H2"/>
    <property type="match status" value="4"/>
</dbReference>
<comment type="caution">
    <text evidence="9">The sequence shown here is derived from an EMBL/GenBank/DDBJ whole genome shotgun (WGS) entry which is preliminary data.</text>
</comment>
<proteinExistence type="predicted"/>
<evidence type="ECO:0000256" key="6">
    <source>
        <dbReference type="ARBA" id="ARBA00023242"/>
    </source>
</evidence>
<evidence type="ECO:0000256" key="7">
    <source>
        <dbReference type="SAM" id="MobiDB-lite"/>
    </source>
</evidence>
<dbReference type="PROSITE" id="PS00028">
    <property type="entry name" value="ZINC_FINGER_C2H2_1"/>
    <property type="match status" value="1"/>
</dbReference>
<feature type="region of interest" description="Disordered" evidence="7">
    <location>
        <begin position="224"/>
        <end position="267"/>
    </location>
</feature>
<reference evidence="9 10" key="1">
    <citation type="submission" date="2024-07" db="EMBL/GenBank/DDBJ databases">
        <title>Section-level genome sequencing and comparative genomics of Aspergillus sections Usti and Cavernicolus.</title>
        <authorList>
            <consortium name="Lawrence Berkeley National Laboratory"/>
            <person name="Nybo J.L."/>
            <person name="Vesth T.C."/>
            <person name="Theobald S."/>
            <person name="Frisvad J.C."/>
            <person name="Larsen T.O."/>
            <person name="Kjaerboelling I."/>
            <person name="Rothschild-Mancinelli K."/>
            <person name="Lyhne E.K."/>
            <person name="Kogle M.E."/>
            <person name="Barry K."/>
            <person name="Clum A."/>
            <person name="Na H."/>
            <person name="Ledsgaard L."/>
            <person name="Lin J."/>
            <person name="Lipzen A."/>
            <person name="Kuo A."/>
            <person name="Riley R."/>
            <person name="Mondo S."/>
            <person name="Labutti K."/>
            <person name="Haridas S."/>
            <person name="Pangalinan J."/>
            <person name="Salamov A.A."/>
            <person name="Simmons B.A."/>
            <person name="Magnuson J.K."/>
            <person name="Chen J."/>
            <person name="Drula E."/>
            <person name="Henrissat B."/>
            <person name="Wiebenga A."/>
            <person name="Lubbers R.J."/>
            <person name="Gomes A.C."/>
            <person name="Makela M.R."/>
            <person name="Stajich J."/>
            <person name="Grigoriev I.V."/>
            <person name="Mortensen U.H."/>
            <person name="De Vries R.P."/>
            <person name="Baker S.E."/>
            <person name="Andersen M.R."/>
        </authorList>
    </citation>
    <scope>NUCLEOTIDE SEQUENCE [LARGE SCALE GENOMIC DNA]</scope>
    <source>
        <strain evidence="9 10">CBS 123904</strain>
    </source>
</reference>